<dbReference type="EMBL" id="KI394011">
    <property type="protein sequence ID" value="ERN05386.1"/>
    <property type="molecule type" value="Genomic_DNA"/>
</dbReference>
<sequence length="108" mass="12100">MPIYEALFLKGPMPSTTAKFNSLLILAMLFLSSFQCQAMARLLHEEQMKFRETEISFPKVRGLYGPTSTELFGRNNKSVDKVGNFVVVSKWGSYRRARTGVPSPGVGH</sequence>
<name>W1PCM7_AMBTC</name>
<proteinExistence type="predicted"/>
<reference evidence="2" key="1">
    <citation type="journal article" date="2013" name="Science">
        <title>The Amborella genome and the evolution of flowering plants.</title>
        <authorList>
            <consortium name="Amborella Genome Project"/>
        </authorList>
    </citation>
    <scope>NUCLEOTIDE SEQUENCE [LARGE SCALE GENOMIC DNA]</scope>
</reference>
<dbReference type="Gramene" id="ERN05386">
    <property type="protein sequence ID" value="ERN05386"/>
    <property type="gene ID" value="AMTR_s00007p00213870"/>
</dbReference>
<organism evidence="1 2">
    <name type="scientific">Amborella trichopoda</name>
    <dbReference type="NCBI Taxonomy" id="13333"/>
    <lineage>
        <taxon>Eukaryota</taxon>
        <taxon>Viridiplantae</taxon>
        <taxon>Streptophyta</taxon>
        <taxon>Embryophyta</taxon>
        <taxon>Tracheophyta</taxon>
        <taxon>Spermatophyta</taxon>
        <taxon>Magnoliopsida</taxon>
        <taxon>Amborellales</taxon>
        <taxon>Amborellaceae</taxon>
        <taxon>Amborella</taxon>
    </lineage>
</organism>
<protein>
    <submittedName>
        <fullName evidence="1">Uncharacterized protein</fullName>
    </submittedName>
</protein>
<dbReference type="Proteomes" id="UP000017836">
    <property type="component" value="Unassembled WGS sequence"/>
</dbReference>
<evidence type="ECO:0000313" key="2">
    <source>
        <dbReference type="Proteomes" id="UP000017836"/>
    </source>
</evidence>
<dbReference type="AlphaFoldDB" id="W1PCM7"/>
<accession>W1PCM7</accession>
<keyword evidence="2" id="KW-1185">Reference proteome</keyword>
<dbReference type="HOGENOM" id="CLU_2200452_0_0_1"/>
<evidence type="ECO:0000313" key="1">
    <source>
        <dbReference type="EMBL" id="ERN05386.1"/>
    </source>
</evidence>
<gene>
    <name evidence="1" type="ORF">AMTR_s00007p00213870</name>
</gene>